<dbReference type="InterPro" id="IPR015077">
    <property type="entry name" value="DUF1858"/>
</dbReference>
<dbReference type="EMBL" id="LROR01000041">
    <property type="protein sequence ID" value="OBR94582.1"/>
    <property type="molecule type" value="Genomic_DNA"/>
</dbReference>
<dbReference type="PANTHER" id="PTHR39341:SF1">
    <property type="entry name" value="DUF1858 DOMAIN-CONTAINING PROTEIN"/>
    <property type="match status" value="1"/>
</dbReference>
<sequence>MSEITKNMTIAEIIKMNPKNAERLMTFGMECVACGESQGETLEEAANVHGLNADNLVRALNVLS</sequence>
<dbReference type="PATRIC" id="fig|1705578.3.peg.1135"/>
<keyword evidence="5" id="KW-1185">Reference proteome</keyword>
<evidence type="ECO:0000313" key="3">
    <source>
        <dbReference type="EMBL" id="OBR94582.1"/>
    </source>
</evidence>
<evidence type="ECO:0000313" key="2">
    <source>
        <dbReference type="EMBL" id="OAA92656.1"/>
    </source>
</evidence>
<evidence type="ECO:0000313" key="4">
    <source>
        <dbReference type="Proteomes" id="UP000077384"/>
    </source>
</evidence>
<dbReference type="Proteomes" id="UP000093694">
    <property type="component" value="Unassembled WGS sequence"/>
</dbReference>
<proteinExistence type="predicted"/>
<organism evidence="2 4">
    <name type="scientific">Clostridium coskatii</name>
    <dbReference type="NCBI Taxonomy" id="1705578"/>
    <lineage>
        <taxon>Bacteria</taxon>
        <taxon>Bacillati</taxon>
        <taxon>Bacillota</taxon>
        <taxon>Clostridia</taxon>
        <taxon>Eubacteriales</taxon>
        <taxon>Clostridiaceae</taxon>
        <taxon>Clostridium</taxon>
    </lineage>
</organism>
<accession>A0A162LF10</accession>
<evidence type="ECO:0000313" key="5">
    <source>
        <dbReference type="Proteomes" id="UP000093694"/>
    </source>
</evidence>
<gene>
    <name evidence="3" type="ORF">CLCOS_18210</name>
    <name evidence="2" type="ORF">WX73_00748</name>
</gene>
<name>A0A162LF10_9CLOT</name>
<dbReference type="InterPro" id="IPR038062">
    <property type="entry name" value="ScdA-like_N_sf"/>
</dbReference>
<comment type="caution">
    <text evidence="2">The sequence shown here is derived from an EMBL/GenBank/DDBJ whole genome shotgun (WGS) entry which is preliminary data.</text>
</comment>
<feature type="domain" description="DUF1858" evidence="1">
    <location>
        <begin position="4"/>
        <end position="57"/>
    </location>
</feature>
<dbReference type="Proteomes" id="UP000077384">
    <property type="component" value="Unassembled WGS sequence"/>
</dbReference>
<dbReference type="PANTHER" id="PTHR39341">
    <property type="entry name" value="BSL7085 PROTEIN"/>
    <property type="match status" value="1"/>
</dbReference>
<dbReference type="Pfam" id="PF08984">
    <property type="entry name" value="DUF1858"/>
    <property type="match status" value="1"/>
</dbReference>
<dbReference type="NCBIfam" id="TIGR03980">
    <property type="entry name" value="prismane_assoc"/>
    <property type="match status" value="1"/>
</dbReference>
<dbReference type="InterPro" id="IPR023883">
    <property type="entry name" value="CHP03980_redox-disulphide"/>
</dbReference>
<reference evidence="3 5" key="2">
    <citation type="journal article" date="2016" name="Front. Microbiol.">
        <title>Industrial Acetogenic Biocatalysts: A Comparative Metabolic and Genomic Analysis.</title>
        <authorList>
            <person name="Bengelsdorf F."/>
            <person name="Poehlein A."/>
            <person name="Sonja S."/>
            <person name="Erz C."/>
            <person name="Hummel T."/>
            <person name="Hoffmeister S."/>
            <person name="Daniel R."/>
            <person name="Durre P."/>
        </authorList>
    </citation>
    <scope>NUCLEOTIDE SEQUENCE [LARGE SCALE GENOMIC DNA]</scope>
    <source>
        <strain evidence="3 5">PTA-10522</strain>
    </source>
</reference>
<dbReference type="RefSeq" id="WP_063601438.1">
    <property type="nucleotide sequence ID" value="NZ_LITQ01000018.1"/>
</dbReference>
<dbReference type="EMBL" id="LITQ01000018">
    <property type="protein sequence ID" value="OAA92656.1"/>
    <property type="molecule type" value="Genomic_DNA"/>
</dbReference>
<dbReference type="SUPFAM" id="SSF140683">
    <property type="entry name" value="SP0561-like"/>
    <property type="match status" value="1"/>
</dbReference>
<protein>
    <recommendedName>
        <fullName evidence="1">DUF1858 domain-containing protein</fullName>
    </recommendedName>
</protein>
<evidence type="ECO:0000259" key="1">
    <source>
        <dbReference type="Pfam" id="PF08984"/>
    </source>
</evidence>
<reference evidence="2 4" key="1">
    <citation type="journal article" date="2015" name="Biotechnol. Bioeng.">
        <title>Genome sequence and phenotypic characterization of Caulobacter segnis.</title>
        <authorList>
            <person name="Patel S."/>
            <person name="Fletcher B."/>
            <person name="Scott D.C."/>
            <person name="Ely B."/>
        </authorList>
    </citation>
    <scope>NUCLEOTIDE SEQUENCE [LARGE SCALE GENOMIC DNA]</scope>
    <source>
        <strain evidence="2 4">PS02</strain>
    </source>
</reference>
<dbReference type="Gene3D" id="1.10.3910.10">
    <property type="entry name" value="SP0561-like"/>
    <property type="match status" value="1"/>
</dbReference>
<dbReference type="AlphaFoldDB" id="A0A162LF10"/>